<feature type="compositionally biased region" description="Low complexity" evidence="1">
    <location>
        <begin position="58"/>
        <end position="68"/>
    </location>
</feature>
<feature type="region of interest" description="Disordered" evidence="1">
    <location>
        <begin position="1"/>
        <end position="23"/>
    </location>
</feature>
<organism evidence="2">
    <name type="scientific">Trieres chinensis</name>
    <name type="common">Marine centric diatom</name>
    <name type="synonym">Odontella sinensis</name>
    <dbReference type="NCBI Taxonomy" id="1514140"/>
    <lineage>
        <taxon>Eukaryota</taxon>
        <taxon>Sar</taxon>
        <taxon>Stramenopiles</taxon>
        <taxon>Ochrophyta</taxon>
        <taxon>Bacillariophyta</taxon>
        <taxon>Mediophyceae</taxon>
        <taxon>Biddulphiophycidae</taxon>
        <taxon>Eupodiscales</taxon>
        <taxon>Parodontellaceae</taxon>
        <taxon>Trieres</taxon>
    </lineage>
</organism>
<dbReference type="AlphaFoldDB" id="A0A7S2EKQ3"/>
<name>A0A7S2EKQ3_TRICV</name>
<sequence length="99" mass="10654">MVLSLEGAFTKSTEVPSTPESKSPCEIQCQIQRVALADCVDVLRRARERQQTDDNDKSAASPSESASSCLRPAVEAWTQCCADANREAGFDVESDGADD</sequence>
<gene>
    <name evidence="2" type="ORF">OSIN01602_LOCUS10876</name>
</gene>
<feature type="compositionally biased region" description="Polar residues" evidence="1">
    <location>
        <begin position="10"/>
        <end position="21"/>
    </location>
</feature>
<evidence type="ECO:0000256" key="1">
    <source>
        <dbReference type="SAM" id="MobiDB-lite"/>
    </source>
</evidence>
<feature type="compositionally biased region" description="Basic and acidic residues" evidence="1">
    <location>
        <begin position="47"/>
        <end position="57"/>
    </location>
</feature>
<protein>
    <submittedName>
        <fullName evidence="2">Uncharacterized protein</fullName>
    </submittedName>
</protein>
<dbReference type="EMBL" id="HBGO01018961">
    <property type="protein sequence ID" value="CAD9340877.1"/>
    <property type="molecule type" value="Transcribed_RNA"/>
</dbReference>
<accession>A0A7S2EKQ3</accession>
<proteinExistence type="predicted"/>
<reference evidence="2" key="1">
    <citation type="submission" date="2021-01" db="EMBL/GenBank/DDBJ databases">
        <authorList>
            <person name="Corre E."/>
            <person name="Pelletier E."/>
            <person name="Niang G."/>
            <person name="Scheremetjew M."/>
            <person name="Finn R."/>
            <person name="Kale V."/>
            <person name="Holt S."/>
            <person name="Cochrane G."/>
            <person name="Meng A."/>
            <person name="Brown T."/>
            <person name="Cohen L."/>
        </authorList>
    </citation>
    <scope>NUCLEOTIDE SEQUENCE</scope>
    <source>
        <strain evidence="2">Grunow 1884</strain>
    </source>
</reference>
<evidence type="ECO:0000313" key="2">
    <source>
        <dbReference type="EMBL" id="CAD9340877.1"/>
    </source>
</evidence>
<feature type="region of interest" description="Disordered" evidence="1">
    <location>
        <begin position="47"/>
        <end position="70"/>
    </location>
</feature>